<comment type="subunit">
    <text evidence="11">Component of the oligosaccharyltransferase (OST) complex.</text>
</comment>
<evidence type="ECO:0000256" key="5">
    <source>
        <dbReference type="ARBA" id="ARBA00017611"/>
    </source>
</evidence>
<sequence length="604" mass="68305">MEKFSIELIVVSTLLATCCTANQDTVNTAIVNSNVERKIDISTHLAKVTNVITLENTGKGAVRSFLFALEDADAKDRLSFIGAQTKVEDGEDSNLPVSETTVTTDAKGAKFWRIDIPALGEGSTTTVTVETVFTHILRPYPAQITQGEKQLMQYHGNLYYYSPYSTKTQTTSVQLSSSTIESYTKTKPVSVNDKTITYGPYESRPAFTKGEVVIHYENNTPFLTVTHLTRTIEVSHWGNIAVEETFDMYHTGAKLKGPFSRYDYQRHQDGASSIKSFKTVLPANAKDIYYRDEIGNISTSNLREQDEGMELELRPRFPLFGGWKTHYTIGYNIPAYQYLYNSGSNYALKMPFVDHVYDDQVIDYITVKIILPEGSKNIQFNPPYDVKRDADSLHFTYLDTVGRPVVTLHKTNLVENHIQDFQLDYTFGKVLLLQEPLLVVLAFWLLFTVVIIYVRLDFSITKDEASESRMRVAGLVEEVQNVHDKRSALYQSYDDAVDKYKANKDTAAFTAQRKKIDADYKALTEQFKALQAKLKQEGTDVAEKVAELQRLDTQFREQVNIAISYAEKLIAGKIPKAQYLEAETSTKSKKEDILGKMENIVTSL</sequence>
<feature type="chain" id="PRO_5010001980" description="Dolichyl-diphosphooligosaccharide--protein glycosyltransferase subunit 1" evidence="11">
    <location>
        <begin position="22"/>
        <end position="604"/>
    </location>
</feature>
<evidence type="ECO:0000256" key="4">
    <source>
        <dbReference type="ARBA" id="ARBA00008905"/>
    </source>
</evidence>
<dbReference type="KEGG" id="lak:106150524"/>
<dbReference type="AlphaFoldDB" id="A0A1S3GYD0"/>
<comment type="pathway">
    <text evidence="3 11">Protein modification; protein glycosylation.</text>
</comment>
<evidence type="ECO:0000313" key="14">
    <source>
        <dbReference type="RefSeq" id="XP_013378880.1"/>
    </source>
</evidence>
<dbReference type="InParanoid" id="A0A1S3GYD0"/>
<evidence type="ECO:0000256" key="12">
    <source>
        <dbReference type="SAM" id="Coils"/>
    </source>
</evidence>
<keyword evidence="10 11" id="KW-0472">Membrane</keyword>
<comment type="function">
    <text evidence="1 11">Subunit of the oligosaccharyl transferase (OST) complex that catalyzes the initial transfer of a defined glycan (Glc(3)Man(9)GlcNAc(2) in eukaryotes) from the lipid carrier dolichol-pyrophosphate to an asparagine residue within an Asn-X-Ser/Thr consensus motif in nascent polypeptide chains, the first step in protein N-glycosylation. N-glycosylation occurs cotranslationally and the complex associates with the Sec61 complex at the channel-forming translocon complex that mediates protein translocation across the endoplasmic reticulum (ER). All subunits are required for a maximal enzyme activity.</text>
</comment>
<dbReference type="PANTHER" id="PTHR21049:SF0">
    <property type="entry name" value="DOLICHYL-DIPHOSPHOOLIGOSACCHARIDE--PROTEIN GLYCOSYLTRANSFERASE SUBUNIT 1"/>
    <property type="match status" value="1"/>
</dbReference>
<feature type="signal peptide" evidence="11">
    <location>
        <begin position="1"/>
        <end position="21"/>
    </location>
</feature>
<dbReference type="PANTHER" id="PTHR21049">
    <property type="entry name" value="RIBOPHORIN I"/>
    <property type="match status" value="1"/>
</dbReference>
<evidence type="ECO:0000256" key="2">
    <source>
        <dbReference type="ARBA" id="ARBA00004115"/>
    </source>
</evidence>
<protein>
    <recommendedName>
        <fullName evidence="5 11">Dolichyl-diphosphooligosaccharide--protein glycosyltransferase subunit 1</fullName>
    </recommendedName>
</protein>
<evidence type="ECO:0000256" key="8">
    <source>
        <dbReference type="ARBA" id="ARBA00022824"/>
    </source>
</evidence>
<proteinExistence type="inferred from homology"/>
<dbReference type="FunCoup" id="A0A1S3GYD0">
    <property type="interactions" value="2553"/>
</dbReference>
<dbReference type="STRING" id="7574.A0A1S3GYD0"/>
<dbReference type="GO" id="GO:0008250">
    <property type="term" value="C:oligosaccharyltransferase complex"/>
    <property type="evidence" value="ECO:0007669"/>
    <property type="project" value="UniProtKB-UniRule"/>
</dbReference>
<keyword evidence="8 11" id="KW-0256">Endoplasmic reticulum</keyword>
<dbReference type="GeneID" id="106150524"/>
<evidence type="ECO:0000256" key="11">
    <source>
        <dbReference type="RuleBase" id="RU361143"/>
    </source>
</evidence>
<dbReference type="InterPro" id="IPR007676">
    <property type="entry name" value="Ribophorin_I"/>
</dbReference>
<evidence type="ECO:0000313" key="13">
    <source>
        <dbReference type="Proteomes" id="UP000085678"/>
    </source>
</evidence>
<dbReference type="Pfam" id="PF04597">
    <property type="entry name" value="Ribophorin_I"/>
    <property type="match status" value="1"/>
</dbReference>
<keyword evidence="7 11" id="KW-0732">Signal</keyword>
<dbReference type="OMA" id="RYEYARE"/>
<comment type="similarity">
    <text evidence="4 11">Belongs to the OST1 family.</text>
</comment>
<dbReference type="OrthoDB" id="310030at2759"/>
<dbReference type="RefSeq" id="XP_013378880.1">
    <property type="nucleotide sequence ID" value="XM_013523426.2"/>
</dbReference>
<feature type="coiled-coil region" evidence="12">
    <location>
        <begin position="513"/>
        <end position="540"/>
    </location>
</feature>
<dbReference type="Proteomes" id="UP000085678">
    <property type="component" value="Unplaced"/>
</dbReference>
<organism evidence="13 14">
    <name type="scientific">Lingula anatina</name>
    <name type="common">Brachiopod</name>
    <name type="synonym">Lingula unguis</name>
    <dbReference type="NCBI Taxonomy" id="7574"/>
    <lineage>
        <taxon>Eukaryota</taxon>
        <taxon>Metazoa</taxon>
        <taxon>Spiralia</taxon>
        <taxon>Lophotrochozoa</taxon>
        <taxon>Brachiopoda</taxon>
        <taxon>Linguliformea</taxon>
        <taxon>Lingulata</taxon>
        <taxon>Lingulida</taxon>
        <taxon>Linguloidea</taxon>
        <taxon>Lingulidae</taxon>
        <taxon>Lingula</taxon>
    </lineage>
</organism>
<evidence type="ECO:0000256" key="6">
    <source>
        <dbReference type="ARBA" id="ARBA00022692"/>
    </source>
</evidence>
<evidence type="ECO:0000256" key="1">
    <source>
        <dbReference type="ARBA" id="ARBA00002791"/>
    </source>
</evidence>
<evidence type="ECO:0000256" key="10">
    <source>
        <dbReference type="ARBA" id="ARBA00023136"/>
    </source>
</evidence>
<keyword evidence="12" id="KW-0175">Coiled coil</keyword>
<dbReference type="GO" id="GO:0018279">
    <property type="term" value="P:protein N-linked glycosylation via asparagine"/>
    <property type="evidence" value="ECO:0007669"/>
    <property type="project" value="TreeGrafter"/>
</dbReference>
<keyword evidence="13" id="KW-1185">Reference proteome</keyword>
<name>A0A1S3GYD0_LINAN</name>
<feature type="transmembrane region" description="Helical" evidence="11">
    <location>
        <begin position="437"/>
        <end position="456"/>
    </location>
</feature>
<gene>
    <name evidence="14" type="primary">LOC106150524</name>
</gene>
<comment type="subcellular location">
    <subcellularLocation>
        <location evidence="2 11">Endoplasmic reticulum membrane</location>
        <topology evidence="2 11">Single-pass type I membrane protein</topology>
    </subcellularLocation>
</comment>
<evidence type="ECO:0000256" key="7">
    <source>
        <dbReference type="ARBA" id="ARBA00022729"/>
    </source>
</evidence>
<dbReference type="UniPathway" id="UPA00378"/>
<keyword evidence="9 11" id="KW-1133">Transmembrane helix</keyword>
<reference evidence="14" key="1">
    <citation type="submission" date="2025-08" db="UniProtKB">
        <authorList>
            <consortium name="RefSeq"/>
        </authorList>
    </citation>
    <scope>IDENTIFICATION</scope>
    <source>
        <tissue evidence="14">Gonads</tissue>
    </source>
</reference>
<evidence type="ECO:0000256" key="3">
    <source>
        <dbReference type="ARBA" id="ARBA00004922"/>
    </source>
</evidence>
<keyword evidence="6 11" id="KW-0812">Transmembrane</keyword>
<evidence type="ECO:0000256" key="9">
    <source>
        <dbReference type="ARBA" id="ARBA00022989"/>
    </source>
</evidence>
<accession>A0A1S3GYD0</accession>